<keyword evidence="5" id="KW-0539">Nucleus</keyword>
<dbReference type="EMBL" id="BLLF01000008">
    <property type="protein sequence ID" value="GFH05768.1"/>
    <property type="molecule type" value="Genomic_DNA"/>
</dbReference>
<dbReference type="Proteomes" id="UP000485058">
    <property type="component" value="Unassembled WGS sequence"/>
</dbReference>
<protein>
    <submittedName>
        <fullName evidence="7">WD_REPEATS_REGION domain-containing protein</fullName>
    </submittedName>
</protein>
<dbReference type="InterPro" id="IPR036322">
    <property type="entry name" value="WD40_repeat_dom_sf"/>
</dbReference>
<dbReference type="GO" id="GO:0045943">
    <property type="term" value="P:positive regulation of transcription by RNA polymerase I"/>
    <property type="evidence" value="ECO:0007669"/>
    <property type="project" value="TreeGrafter"/>
</dbReference>
<accession>A0A699YD37</accession>
<dbReference type="Pfam" id="PF09384">
    <property type="entry name" value="UTP15_C"/>
    <property type="match status" value="1"/>
</dbReference>
<evidence type="ECO:0000256" key="2">
    <source>
        <dbReference type="ARBA" id="ARBA00022552"/>
    </source>
</evidence>
<comment type="caution">
    <text evidence="7">The sequence shown here is derived from an EMBL/GenBank/DDBJ whole genome shotgun (WGS) entry which is preliminary data.</text>
</comment>
<gene>
    <name evidence="7" type="ORF">HaLaN_00284</name>
</gene>
<reference evidence="7 8" key="1">
    <citation type="submission" date="2020-02" db="EMBL/GenBank/DDBJ databases">
        <title>Draft genome sequence of Haematococcus lacustris strain NIES-144.</title>
        <authorList>
            <person name="Morimoto D."/>
            <person name="Nakagawa S."/>
            <person name="Yoshida T."/>
            <person name="Sawayama S."/>
        </authorList>
    </citation>
    <scope>NUCLEOTIDE SEQUENCE [LARGE SCALE GENOMIC DNA]</scope>
    <source>
        <strain evidence="7 8">NIES-144</strain>
    </source>
</reference>
<dbReference type="GO" id="GO:0006364">
    <property type="term" value="P:rRNA processing"/>
    <property type="evidence" value="ECO:0007669"/>
    <property type="project" value="UniProtKB-KW"/>
</dbReference>
<organism evidence="7 8">
    <name type="scientific">Haematococcus lacustris</name>
    <name type="common">Green alga</name>
    <name type="synonym">Haematococcus pluvialis</name>
    <dbReference type="NCBI Taxonomy" id="44745"/>
    <lineage>
        <taxon>Eukaryota</taxon>
        <taxon>Viridiplantae</taxon>
        <taxon>Chlorophyta</taxon>
        <taxon>core chlorophytes</taxon>
        <taxon>Chlorophyceae</taxon>
        <taxon>CS clade</taxon>
        <taxon>Chlamydomonadales</taxon>
        <taxon>Haematococcaceae</taxon>
        <taxon>Haematococcus</taxon>
    </lineage>
</organism>
<evidence type="ECO:0000259" key="6">
    <source>
        <dbReference type="Pfam" id="PF09384"/>
    </source>
</evidence>
<dbReference type="Pfam" id="PF00400">
    <property type="entry name" value="WD40"/>
    <property type="match status" value="1"/>
</dbReference>
<evidence type="ECO:0000256" key="1">
    <source>
        <dbReference type="ARBA" id="ARBA00004604"/>
    </source>
</evidence>
<feature type="domain" description="U3 small nucleolar RNA-associated protein 15 C-terminal" evidence="6">
    <location>
        <begin position="147"/>
        <end position="226"/>
    </location>
</feature>
<dbReference type="SUPFAM" id="SSF50978">
    <property type="entry name" value="WD40 repeat-like"/>
    <property type="match status" value="1"/>
</dbReference>
<dbReference type="AlphaFoldDB" id="A0A699YD37"/>
<evidence type="ECO:0000256" key="4">
    <source>
        <dbReference type="ARBA" id="ARBA00022737"/>
    </source>
</evidence>
<dbReference type="InterPro" id="IPR001680">
    <property type="entry name" value="WD40_rpt"/>
</dbReference>
<dbReference type="PANTHER" id="PTHR19924">
    <property type="entry name" value="UTP15 U3 SMALL NUCLEOLAR RNA-ASSOCIATED PROTEIN 15 FAMILY MEMBER"/>
    <property type="match status" value="1"/>
</dbReference>
<evidence type="ECO:0000313" key="7">
    <source>
        <dbReference type="EMBL" id="GFH05768.1"/>
    </source>
</evidence>
<keyword evidence="3" id="KW-0853">WD repeat</keyword>
<dbReference type="InterPro" id="IPR018983">
    <property type="entry name" value="U3_snoRNA-assocProt_15_C"/>
</dbReference>
<feature type="non-terminal residue" evidence="7">
    <location>
        <position position="1"/>
    </location>
</feature>
<proteinExistence type="predicted"/>
<evidence type="ECO:0000256" key="3">
    <source>
        <dbReference type="ARBA" id="ARBA00022574"/>
    </source>
</evidence>
<sequence length="226" mass="24258">SLLVSAGGNSLCVWDLVGGGRLLHRLANFQKTVSCVRIAAAAVPSSSAAPRLLAGSLDGHVKVIELDGFKVTHASLYPGPVTSLGISPDCATLVVGMADGSVNIRKHDQRRSLAAGLGNQPLRRQHYKPRLTAANFRYFIRGQSERAAASDHVVQSQRRVKLGTYDKLLKQFRHRDALTAALATQRPEVVASVVEECIARGCLPQALGGRDAVGLMPLLQFLVRHV</sequence>
<feature type="non-terminal residue" evidence="7">
    <location>
        <position position="226"/>
    </location>
</feature>
<name>A0A699YD37_HAELA</name>
<dbReference type="InterPro" id="IPR015943">
    <property type="entry name" value="WD40/YVTN_repeat-like_dom_sf"/>
</dbReference>
<evidence type="ECO:0000256" key="5">
    <source>
        <dbReference type="ARBA" id="ARBA00023242"/>
    </source>
</evidence>
<dbReference type="PANTHER" id="PTHR19924:SF26">
    <property type="entry name" value="U3 SMALL NUCLEOLAR RNA-ASSOCIATED PROTEIN 15 HOMOLOG"/>
    <property type="match status" value="1"/>
</dbReference>
<dbReference type="GO" id="GO:0005730">
    <property type="term" value="C:nucleolus"/>
    <property type="evidence" value="ECO:0007669"/>
    <property type="project" value="UniProtKB-SubCell"/>
</dbReference>
<keyword evidence="8" id="KW-1185">Reference proteome</keyword>
<keyword evidence="2" id="KW-0698">rRNA processing</keyword>
<dbReference type="Gene3D" id="2.130.10.10">
    <property type="entry name" value="YVTN repeat-like/Quinoprotein amine dehydrogenase"/>
    <property type="match status" value="1"/>
</dbReference>
<keyword evidence="4" id="KW-0677">Repeat</keyword>
<comment type="subcellular location">
    <subcellularLocation>
        <location evidence="1">Nucleus</location>
        <location evidence="1">Nucleolus</location>
    </subcellularLocation>
</comment>
<evidence type="ECO:0000313" key="8">
    <source>
        <dbReference type="Proteomes" id="UP000485058"/>
    </source>
</evidence>